<dbReference type="Proteomes" id="UP000265200">
    <property type="component" value="Chromosome 10"/>
</dbReference>
<feature type="compositionally biased region" description="Polar residues" evidence="10">
    <location>
        <begin position="1"/>
        <end position="16"/>
    </location>
</feature>
<dbReference type="SUPFAM" id="SSF46689">
    <property type="entry name" value="Homeodomain-like"/>
    <property type="match status" value="1"/>
</dbReference>
<evidence type="ECO:0000256" key="7">
    <source>
        <dbReference type="ARBA" id="ARBA00023242"/>
    </source>
</evidence>
<evidence type="ECO:0000256" key="6">
    <source>
        <dbReference type="ARBA" id="ARBA00023163"/>
    </source>
</evidence>
<keyword evidence="2" id="KW-0217">Developmental protein</keyword>
<reference evidence="12 13" key="2">
    <citation type="submission" date="2017-04" db="EMBL/GenBank/DDBJ databases">
        <title>CpG methylation of centromeres and impact of large insertions on vertebrate speciation.</title>
        <authorList>
            <person name="Ichikawa K."/>
            <person name="Yoshimura J."/>
            <person name="Morishita S."/>
        </authorList>
    </citation>
    <scope>NUCLEOTIDE SEQUENCE</scope>
    <source>
        <strain evidence="12 13">HSOK</strain>
    </source>
</reference>
<evidence type="ECO:0000256" key="5">
    <source>
        <dbReference type="ARBA" id="ARBA00023155"/>
    </source>
</evidence>
<reference evidence="12" key="3">
    <citation type="submission" date="2025-08" db="UniProtKB">
        <authorList>
            <consortium name="Ensembl"/>
        </authorList>
    </citation>
    <scope>IDENTIFICATION</scope>
    <source>
        <strain evidence="12">HSOK</strain>
    </source>
</reference>
<dbReference type="PROSITE" id="PS50071">
    <property type="entry name" value="HOMEOBOX_2"/>
    <property type="match status" value="1"/>
</dbReference>
<sequence>VKSPTDVNQTHQQQHEPISFGIDQILNSSDQSSGCMLPNRTADPDYALASNVYSNGYNSVYNPACSMAAAAGLAGSYNVNMNMNVSMNMNMNVNVNSGGAGGVIRVPAHRPMPPPPAIPSVAGMGMGNAANFTFPWMESSRRFAKDRLTAALSPFSVTRRIGHPYQNRTPPKRKKPRTSFSRVQICELEKRFHRQKYLASAERATLAKALKMTDAQVKTWFQNRRTKWRRQTAEEREAERQQANRLMLQLQQEAFQKTLSQPLQPDPLCLHNSSLYALQNLQPWESKAPPICSS</sequence>
<dbReference type="PANTHER" id="PTHR45921:SF3">
    <property type="entry name" value="T-CELL LEUKEMIA HOMEOBOX PROTEIN 2"/>
    <property type="match status" value="1"/>
</dbReference>
<keyword evidence="4 8" id="KW-0238">DNA-binding</keyword>
<evidence type="ECO:0000313" key="13">
    <source>
        <dbReference type="Proteomes" id="UP000265200"/>
    </source>
</evidence>
<dbReference type="SMART" id="SM00389">
    <property type="entry name" value="HOX"/>
    <property type="match status" value="1"/>
</dbReference>
<dbReference type="Gene3D" id="1.10.10.60">
    <property type="entry name" value="Homeodomain-like"/>
    <property type="match status" value="1"/>
</dbReference>
<dbReference type="InterPro" id="IPR009057">
    <property type="entry name" value="Homeodomain-like_sf"/>
</dbReference>
<dbReference type="AlphaFoldDB" id="A0A3P9IL36"/>
<evidence type="ECO:0000259" key="11">
    <source>
        <dbReference type="PROSITE" id="PS50071"/>
    </source>
</evidence>
<keyword evidence="6" id="KW-0804">Transcription</keyword>
<keyword evidence="3" id="KW-0805">Transcription regulation</keyword>
<evidence type="ECO:0000256" key="8">
    <source>
        <dbReference type="PROSITE-ProRule" id="PRU00108"/>
    </source>
</evidence>
<organism evidence="12 13">
    <name type="scientific">Oryzias latipes</name>
    <name type="common">Japanese rice fish</name>
    <name type="synonym">Japanese killifish</name>
    <dbReference type="NCBI Taxonomy" id="8090"/>
    <lineage>
        <taxon>Eukaryota</taxon>
        <taxon>Metazoa</taxon>
        <taxon>Chordata</taxon>
        <taxon>Craniata</taxon>
        <taxon>Vertebrata</taxon>
        <taxon>Euteleostomi</taxon>
        <taxon>Actinopterygii</taxon>
        <taxon>Neopterygii</taxon>
        <taxon>Teleostei</taxon>
        <taxon>Neoteleostei</taxon>
        <taxon>Acanthomorphata</taxon>
        <taxon>Ovalentaria</taxon>
        <taxon>Atherinomorphae</taxon>
        <taxon>Beloniformes</taxon>
        <taxon>Adrianichthyidae</taxon>
        <taxon>Oryziinae</taxon>
        <taxon>Oryzias</taxon>
    </lineage>
</organism>
<dbReference type="PROSITE" id="PS00027">
    <property type="entry name" value="HOMEOBOX_1"/>
    <property type="match status" value="1"/>
</dbReference>
<keyword evidence="7 8" id="KW-0539">Nucleus</keyword>
<feature type="region of interest" description="Disordered" evidence="10">
    <location>
        <begin position="161"/>
        <end position="180"/>
    </location>
</feature>
<dbReference type="GO" id="GO:0005634">
    <property type="term" value="C:nucleus"/>
    <property type="evidence" value="ECO:0007669"/>
    <property type="project" value="UniProtKB-SubCell"/>
</dbReference>
<dbReference type="InterPro" id="IPR042247">
    <property type="entry name" value="TLX1/2/3"/>
</dbReference>
<dbReference type="InterPro" id="IPR001356">
    <property type="entry name" value="HD"/>
</dbReference>
<evidence type="ECO:0000256" key="4">
    <source>
        <dbReference type="ARBA" id="ARBA00023125"/>
    </source>
</evidence>
<dbReference type="PANTHER" id="PTHR45921">
    <property type="entry name" value="IP01054P"/>
    <property type="match status" value="1"/>
</dbReference>
<evidence type="ECO:0000256" key="9">
    <source>
        <dbReference type="RuleBase" id="RU000682"/>
    </source>
</evidence>
<proteinExistence type="predicted"/>
<dbReference type="Ensembl" id="ENSORLT00015029785.1">
    <property type="protein sequence ID" value="ENSORLP00015020558.1"/>
    <property type="gene ID" value="ENSORLG00015021717.1"/>
</dbReference>
<dbReference type="CDD" id="cd00086">
    <property type="entry name" value="homeodomain"/>
    <property type="match status" value="1"/>
</dbReference>
<dbReference type="GO" id="GO:0003677">
    <property type="term" value="F:DNA binding"/>
    <property type="evidence" value="ECO:0007669"/>
    <property type="project" value="UniProtKB-UniRule"/>
</dbReference>
<feature type="DNA-binding region" description="Homeobox" evidence="8">
    <location>
        <begin position="173"/>
        <end position="232"/>
    </location>
</feature>
<evidence type="ECO:0000256" key="2">
    <source>
        <dbReference type="ARBA" id="ARBA00022473"/>
    </source>
</evidence>
<name>A0A3P9IL36_ORYLA</name>
<dbReference type="InterPro" id="IPR020479">
    <property type="entry name" value="HD_metazoa"/>
</dbReference>
<keyword evidence="5 8" id="KW-0371">Homeobox</keyword>
<accession>A0A3P9IL36</accession>
<reference key="1">
    <citation type="journal article" date="2007" name="Nature">
        <title>The medaka draft genome and insights into vertebrate genome evolution.</title>
        <authorList>
            <person name="Kasahara M."/>
            <person name="Naruse K."/>
            <person name="Sasaki S."/>
            <person name="Nakatani Y."/>
            <person name="Qu W."/>
            <person name="Ahsan B."/>
            <person name="Yamada T."/>
            <person name="Nagayasu Y."/>
            <person name="Doi K."/>
            <person name="Kasai Y."/>
            <person name="Jindo T."/>
            <person name="Kobayashi D."/>
            <person name="Shimada A."/>
            <person name="Toyoda A."/>
            <person name="Kuroki Y."/>
            <person name="Fujiyama A."/>
            <person name="Sasaki T."/>
            <person name="Shimizu A."/>
            <person name="Asakawa S."/>
            <person name="Shimizu N."/>
            <person name="Hashimoto S."/>
            <person name="Yang J."/>
            <person name="Lee Y."/>
            <person name="Matsushima K."/>
            <person name="Sugano S."/>
            <person name="Sakaizumi M."/>
            <person name="Narita T."/>
            <person name="Ohishi K."/>
            <person name="Haga S."/>
            <person name="Ohta F."/>
            <person name="Nomoto H."/>
            <person name="Nogata K."/>
            <person name="Morishita T."/>
            <person name="Endo T."/>
            <person name="Shin-I T."/>
            <person name="Takeda H."/>
            <person name="Morishita S."/>
            <person name="Kohara Y."/>
        </authorList>
    </citation>
    <scope>NUCLEOTIDE SEQUENCE [LARGE SCALE GENOMIC DNA]</scope>
    <source>
        <strain>Hd-rR</strain>
    </source>
</reference>
<evidence type="ECO:0000256" key="1">
    <source>
        <dbReference type="ARBA" id="ARBA00004123"/>
    </source>
</evidence>
<dbReference type="FunFam" id="1.10.10.60:FF:000040">
    <property type="entry name" value="T-cell leukemia homeobox protein 3"/>
    <property type="match status" value="1"/>
</dbReference>
<protein>
    <submittedName>
        <fullName evidence="12">T cell leukemia homeobox 2</fullName>
    </submittedName>
</protein>
<comment type="subcellular location">
    <subcellularLocation>
        <location evidence="1 8 9">Nucleus</location>
    </subcellularLocation>
</comment>
<dbReference type="GO" id="GO:0000981">
    <property type="term" value="F:DNA-binding transcription factor activity, RNA polymerase II-specific"/>
    <property type="evidence" value="ECO:0007669"/>
    <property type="project" value="InterPro"/>
</dbReference>
<feature type="domain" description="Homeobox" evidence="11">
    <location>
        <begin position="171"/>
        <end position="231"/>
    </location>
</feature>
<dbReference type="Pfam" id="PF00046">
    <property type="entry name" value="Homeodomain"/>
    <property type="match status" value="1"/>
</dbReference>
<dbReference type="InterPro" id="IPR017970">
    <property type="entry name" value="Homeobox_CS"/>
</dbReference>
<feature type="region of interest" description="Disordered" evidence="10">
    <location>
        <begin position="1"/>
        <end position="20"/>
    </location>
</feature>
<evidence type="ECO:0000256" key="3">
    <source>
        <dbReference type="ARBA" id="ARBA00023015"/>
    </source>
</evidence>
<evidence type="ECO:0000256" key="10">
    <source>
        <dbReference type="SAM" id="MobiDB-lite"/>
    </source>
</evidence>
<dbReference type="PRINTS" id="PR00024">
    <property type="entry name" value="HOMEOBOX"/>
</dbReference>
<evidence type="ECO:0000313" key="12">
    <source>
        <dbReference type="Ensembl" id="ENSORLP00015020558.1"/>
    </source>
</evidence>
<reference evidence="12" key="4">
    <citation type="submission" date="2025-09" db="UniProtKB">
        <authorList>
            <consortium name="Ensembl"/>
        </authorList>
    </citation>
    <scope>IDENTIFICATION</scope>
    <source>
        <strain evidence="12">HSOK</strain>
    </source>
</reference>